<organism evidence="2 3">
    <name type="scientific">Alicyclobacillus tolerans</name>
    <dbReference type="NCBI Taxonomy" id="90970"/>
    <lineage>
        <taxon>Bacteria</taxon>
        <taxon>Bacillati</taxon>
        <taxon>Bacillota</taxon>
        <taxon>Bacilli</taxon>
        <taxon>Bacillales</taxon>
        <taxon>Alicyclobacillaceae</taxon>
        <taxon>Alicyclobacillus</taxon>
    </lineage>
</organism>
<feature type="chain" id="PRO_5012951997" evidence="1">
    <location>
        <begin position="31"/>
        <end position="244"/>
    </location>
</feature>
<dbReference type="EMBL" id="FRAF01000030">
    <property type="protein sequence ID" value="SHK97856.1"/>
    <property type="molecule type" value="Genomic_DNA"/>
</dbReference>
<evidence type="ECO:0000313" key="2">
    <source>
        <dbReference type="EMBL" id="SHK97856.1"/>
    </source>
</evidence>
<evidence type="ECO:0000256" key="1">
    <source>
        <dbReference type="SAM" id="SignalP"/>
    </source>
</evidence>
<reference evidence="3" key="1">
    <citation type="submission" date="2016-11" db="EMBL/GenBank/DDBJ databases">
        <authorList>
            <person name="Varghese N."/>
            <person name="Submissions S."/>
        </authorList>
    </citation>
    <scope>NUCLEOTIDE SEQUENCE [LARGE SCALE GENOMIC DNA]</scope>
    <source>
        <strain evidence="3">USBA-503</strain>
    </source>
</reference>
<keyword evidence="1" id="KW-0732">Signal</keyword>
<dbReference type="RefSeq" id="WP_072875153.1">
    <property type="nucleotide sequence ID" value="NZ_FRAF01000030.1"/>
</dbReference>
<accession>A0A1M6WW19</accession>
<sequence length="244" mass="26521">MNKFKTMVAFGSTVAMLVTSFLLFSVEAFAATTNTNTSNANAMSLSQYESYLSQLNTPQAKNTLTRFEALSNSQKTKFLNLLSNKTAIQNALSGKSVSGVQLVSTKVSNQSTPNTAISPNTVVSGGGGGSPVTGTFRDSNYFTLSILSIPITQYYENVVFYTSNNFIQTIDASEAIVNYNYDPTVQTYLESDEVYIGNNTVYQYATFSYGIGIYKGLSAQYGTVHVNQADNFDGSQAWIQNYTG</sequence>
<protein>
    <submittedName>
        <fullName evidence="2">Uncharacterized protein</fullName>
    </submittedName>
</protein>
<keyword evidence="3" id="KW-1185">Reference proteome</keyword>
<dbReference type="Proteomes" id="UP000184016">
    <property type="component" value="Unassembled WGS sequence"/>
</dbReference>
<evidence type="ECO:0000313" key="3">
    <source>
        <dbReference type="Proteomes" id="UP000184016"/>
    </source>
</evidence>
<gene>
    <name evidence="2" type="ORF">SAMN05443507_1306</name>
</gene>
<proteinExistence type="predicted"/>
<feature type="signal peptide" evidence="1">
    <location>
        <begin position="1"/>
        <end position="30"/>
    </location>
</feature>
<dbReference type="AlphaFoldDB" id="A0A1M6WW19"/>
<name>A0A1M6WW19_9BACL</name>